<dbReference type="EMBL" id="WIVX01000103">
    <property type="protein sequence ID" value="MQU33332.1"/>
    <property type="molecule type" value="Genomic_DNA"/>
</dbReference>
<evidence type="ECO:0000256" key="5">
    <source>
        <dbReference type="ARBA" id="ARBA00022989"/>
    </source>
</evidence>
<feature type="transmembrane region" description="Helical" evidence="7">
    <location>
        <begin position="273"/>
        <end position="294"/>
    </location>
</feature>
<evidence type="ECO:0000256" key="4">
    <source>
        <dbReference type="ARBA" id="ARBA00022692"/>
    </source>
</evidence>
<dbReference type="PANTHER" id="PTHR23517">
    <property type="entry name" value="RESISTANCE PROTEIN MDTM, PUTATIVE-RELATED-RELATED"/>
    <property type="match status" value="1"/>
</dbReference>
<name>A0A6A7Z7D3_9PSED</name>
<feature type="transmembrane region" description="Helical" evidence="7">
    <location>
        <begin position="340"/>
        <end position="359"/>
    </location>
</feature>
<dbReference type="Proteomes" id="UP000470186">
    <property type="component" value="Unassembled WGS sequence"/>
</dbReference>
<keyword evidence="3" id="KW-1003">Cell membrane</keyword>
<dbReference type="InterPro" id="IPR050171">
    <property type="entry name" value="MFS_Transporters"/>
</dbReference>
<dbReference type="EMBL" id="WIWF01000042">
    <property type="protein sequence ID" value="MQT75173.1"/>
    <property type="molecule type" value="Genomic_DNA"/>
</dbReference>
<feature type="transmembrane region" description="Helical" evidence="7">
    <location>
        <begin position="139"/>
        <end position="160"/>
    </location>
</feature>
<feature type="transmembrane region" description="Helical" evidence="7">
    <location>
        <begin position="104"/>
        <end position="127"/>
    </location>
</feature>
<evidence type="ECO:0000313" key="11">
    <source>
        <dbReference type="Proteomes" id="UP000447574"/>
    </source>
</evidence>
<evidence type="ECO:0000313" key="8">
    <source>
        <dbReference type="EMBL" id="MQT75173.1"/>
    </source>
</evidence>
<evidence type="ECO:0000256" key="6">
    <source>
        <dbReference type="ARBA" id="ARBA00023136"/>
    </source>
</evidence>
<keyword evidence="4 7" id="KW-0812">Transmembrane</keyword>
<evidence type="ECO:0000256" key="2">
    <source>
        <dbReference type="ARBA" id="ARBA00022448"/>
    </source>
</evidence>
<keyword evidence="13" id="KW-1185">Reference proteome</keyword>
<keyword evidence="2" id="KW-0813">Transport</keyword>
<feature type="transmembrane region" description="Helical" evidence="7">
    <location>
        <begin position="166"/>
        <end position="183"/>
    </location>
</feature>
<comment type="subcellular location">
    <subcellularLocation>
        <location evidence="1">Cell membrane</location>
        <topology evidence="1">Multi-pass membrane protein</topology>
    </subcellularLocation>
</comment>
<protein>
    <submittedName>
        <fullName evidence="10">MFS transporter</fullName>
    </submittedName>
</protein>
<dbReference type="AlphaFoldDB" id="A0A6A7Z7D3"/>
<dbReference type="PANTHER" id="PTHR23517:SF13">
    <property type="entry name" value="MAJOR FACILITATOR SUPERFAMILY MFS_1"/>
    <property type="match status" value="1"/>
</dbReference>
<evidence type="ECO:0000313" key="13">
    <source>
        <dbReference type="Proteomes" id="UP000470186"/>
    </source>
</evidence>
<evidence type="ECO:0000313" key="9">
    <source>
        <dbReference type="EMBL" id="MQU33332.1"/>
    </source>
</evidence>
<dbReference type="Proteomes" id="UP000447574">
    <property type="component" value="Unassembled WGS sequence"/>
</dbReference>
<dbReference type="Pfam" id="PF07690">
    <property type="entry name" value="MFS_1"/>
    <property type="match status" value="1"/>
</dbReference>
<feature type="transmembrane region" description="Helical" evidence="7">
    <location>
        <begin position="300"/>
        <end position="319"/>
    </location>
</feature>
<accession>A0A6A7Z7D3</accession>
<dbReference type="GO" id="GO:0005886">
    <property type="term" value="C:plasma membrane"/>
    <property type="evidence" value="ECO:0007669"/>
    <property type="project" value="UniProtKB-SubCell"/>
</dbReference>
<dbReference type="Proteomes" id="UP000466863">
    <property type="component" value="Unassembled WGS sequence"/>
</dbReference>
<evidence type="ECO:0000313" key="10">
    <source>
        <dbReference type="EMBL" id="MQU43467.1"/>
    </source>
</evidence>
<feature type="transmembrane region" description="Helical" evidence="7">
    <location>
        <begin position="46"/>
        <end position="68"/>
    </location>
</feature>
<sequence length="398" mass="41616">MSNSTDTPAPNRSSMVFLGLTVLTFLAASAAPTPLYRIYQENMHFSAATLTLIFGVYALSLLTALLTVGSLSDYLGRKPVIFCALILDMLAMGLFLSADSVAWLIAARLLQGFATGMATSALGAAMLDNDRQQGPLINSISPLVGMACGAFGTSVLVEFAPQPLHLAYWVLLGLLAAQAVYVWRLPESVSPQPGVLGSLRPSLHIPSQARAAMWQVLPVNVAVWAMGGFYLALVPSLIRAATGSNSFLVGGAMVAVLTLSGALAIFSMRNQSATRVLTLGSSLLVVGVSTIMLAVHSGNLGLFFFGSLVAGSGFGTGFLGSIRSVVPLALPHERAGLMSAFYILSYLAFCLPVLLVGSLTRIFGLVRTADGFSVVLIVLALGALLSVFLRRAASPCKA</sequence>
<proteinExistence type="predicted"/>
<dbReference type="GO" id="GO:0022857">
    <property type="term" value="F:transmembrane transporter activity"/>
    <property type="evidence" value="ECO:0007669"/>
    <property type="project" value="InterPro"/>
</dbReference>
<dbReference type="InterPro" id="IPR011701">
    <property type="entry name" value="MFS"/>
</dbReference>
<organism evidence="10 12">
    <name type="scientific">Pseudomonas helleri</name>
    <dbReference type="NCBI Taxonomy" id="1608996"/>
    <lineage>
        <taxon>Bacteria</taxon>
        <taxon>Pseudomonadati</taxon>
        <taxon>Pseudomonadota</taxon>
        <taxon>Gammaproteobacteria</taxon>
        <taxon>Pseudomonadales</taxon>
        <taxon>Pseudomonadaceae</taxon>
        <taxon>Pseudomonas</taxon>
    </lineage>
</organism>
<keyword evidence="6 7" id="KW-0472">Membrane</keyword>
<feature type="transmembrane region" description="Helical" evidence="7">
    <location>
        <begin position="371"/>
        <end position="389"/>
    </location>
</feature>
<reference evidence="11 12" key="1">
    <citation type="submission" date="2019-10" db="EMBL/GenBank/DDBJ databases">
        <title>Evaluation of single-gene subtyping targets for Pseudomonas.</title>
        <authorList>
            <person name="Reichler S.J."/>
            <person name="Orsi R.H."/>
            <person name="Wiedmann M."/>
            <person name="Martin N.H."/>
            <person name="Murphy S.I."/>
        </authorList>
    </citation>
    <scope>NUCLEOTIDE SEQUENCE [LARGE SCALE GENOMIC DNA]</scope>
    <source>
        <strain evidence="10 12">FSL R10-1876</strain>
        <strain evidence="9 13">FSL R10-2107</strain>
        <strain evidence="8 11">FSL R10-2932</strain>
    </source>
</reference>
<comment type="caution">
    <text evidence="10">The sequence shown here is derived from an EMBL/GenBank/DDBJ whole genome shotgun (WGS) entry which is preliminary data.</text>
</comment>
<evidence type="ECO:0000256" key="3">
    <source>
        <dbReference type="ARBA" id="ARBA00022475"/>
    </source>
</evidence>
<feature type="transmembrane region" description="Helical" evidence="7">
    <location>
        <begin position="212"/>
        <end position="234"/>
    </location>
</feature>
<evidence type="ECO:0000256" key="1">
    <source>
        <dbReference type="ARBA" id="ARBA00004651"/>
    </source>
</evidence>
<dbReference type="SUPFAM" id="SSF103473">
    <property type="entry name" value="MFS general substrate transporter"/>
    <property type="match status" value="1"/>
</dbReference>
<keyword evidence="5 7" id="KW-1133">Transmembrane helix</keyword>
<feature type="transmembrane region" description="Helical" evidence="7">
    <location>
        <begin position="80"/>
        <end position="98"/>
    </location>
</feature>
<evidence type="ECO:0000313" key="12">
    <source>
        <dbReference type="Proteomes" id="UP000466863"/>
    </source>
</evidence>
<dbReference type="Gene3D" id="1.20.1250.20">
    <property type="entry name" value="MFS general substrate transporter like domains"/>
    <property type="match status" value="1"/>
</dbReference>
<gene>
    <name evidence="10" type="ORF">GHO28_13265</name>
    <name evidence="9" type="ORF">GHO30_18405</name>
    <name evidence="8" type="ORF">GHO37_12800</name>
</gene>
<feature type="transmembrane region" description="Helical" evidence="7">
    <location>
        <begin position="246"/>
        <end position="266"/>
    </location>
</feature>
<dbReference type="EMBL" id="WIVV01000055">
    <property type="protein sequence ID" value="MQU43467.1"/>
    <property type="molecule type" value="Genomic_DNA"/>
</dbReference>
<evidence type="ECO:0000256" key="7">
    <source>
        <dbReference type="SAM" id="Phobius"/>
    </source>
</evidence>
<dbReference type="RefSeq" id="WP_048386814.1">
    <property type="nucleotide sequence ID" value="NZ_JBQDSB010000089.1"/>
</dbReference>
<dbReference type="InterPro" id="IPR036259">
    <property type="entry name" value="MFS_trans_sf"/>
</dbReference>